<keyword evidence="2" id="KW-0812">Transmembrane</keyword>
<evidence type="ECO:0000313" key="4">
    <source>
        <dbReference type="EMBL" id="EMA10477.1"/>
    </source>
</evidence>
<name>M0JMV6_9EURY</name>
<dbReference type="NCBIfam" id="NF045517">
    <property type="entry name" value="halo_surf_dom"/>
    <property type="match status" value="2"/>
</dbReference>
<proteinExistence type="predicted"/>
<sequence>MALAAVLIAAAAAGPGLAAAEQQTTVSEDSFPLYPYPQQVITGETTLDPGTEIAVEIVSRDSSSPFVYKRDVKVQPNGTFVAQFDMSRVSANTSYTLSAYDDGDKLYERNGTVEECESNCTDATAAAEPGVAAKQQATVSEDSFPLYPYPQQVITGETTLESGTEMTVRLVSEDASSPFLKQREVRVQPNGTFVAQFDMSKVPANTSYELSAHADGDTLFERIGTVEQCDSNCTDPVPDIKTPTETDSDEKVVTVSQGGTAEIPVSMTDGRNKTLSVGSEAVNYQINATVTDGDDDGEVLVLFDTAAAGTDAETLSVADDGDSLTVTTTEPTLSSTLDPAAYTYRVFDSRETDDTPTTGTLLIEANETANEEFEVEETAEFGFEESVSRVQQGDTGRIPIVLTTADAATISIGSPASNYEINATVRDGNDDDRVVLLFDTTAAGHDEPTLETAADADAVAVESGSEVALDSQLAAGSYELSLYRGTDVASQPDAIGTLMITDGTNSTADASSDGVDSVTGETPAAQQSQDAGLGISAGALVVGAILAIAGVGICLRSIMN</sequence>
<evidence type="ECO:0000256" key="2">
    <source>
        <dbReference type="SAM" id="Phobius"/>
    </source>
</evidence>
<comment type="caution">
    <text evidence="4">The sequence shown here is derived from an EMBL/GenBank/DDBJ whole genome shotgun (WGS) entry which is preliminary data.</text>
</comment>
<feature type="domain" description="DUF7827" evidence="3">
    <location>
        <begin position="248"/>
        <end position="346"/>
    </location>
</feature>
<accession>M0JMV6</accession>
<keyword evidence="2" id="KW-1133">Transmembrane helix</keyword>
<evidence type="ECO:0000313" key="5">
    <source>
        <dbReference type="Proteomes" id="UP000011687"/>
    </source>
</evidence>
<dbReference type="PATRIC" id="fig|662475.6.peg.3980"/>
<dbReference type="EMBL" id="AOLS01000115">
    <property type="protein sequence ID" value="EMA10477.1"/>
    <property type="molecule type" value="Genomic_DNA"/>
</dbReference>
<feature type="transmembrane region" description="Helical" evidence="2">
    <location>
        <begin position="533"/>
        <end position="555"/>
    </location>
</feature>
<dbReference type="AlphaFoldDB" id="M0JMV6"/>
<reference evidence="4 5" key="1">
    <citation type="journal article" date="2014" name="PLoS Genet.">
        <title>Phylogenetically driven sequencing of extremely halophilic archaea reveals strategies for static and dynamic osmo-response.</title>
        <authorList>
            <person name="Becker E.A."/>
            <person name="Seitzer P.M."/>
            <person name="Tritt A."/>
            <person name="Larsen D."/>
            <person name="Krusor M."/>
            <person name="Yao A.I."/>
            <person name="Wu D."/>
            <person name="Madern D."/>
            <person name="Eisen J.A."/>
            <person name="Darling A.E."/>
            <person name="Facciotti M.T."/>
        </authorList>
    </citation>
    <scope>NUCLEOTIDE SEQUENCE [LARGE SCALE GENOMIC DNA]</scope>
    <source>
        <strain evidence="4 5">ATCC 33799</strain>
    </source>
</reference>
<dbReference type="InterPro" id="IPR057149">
    <property type="entry name" value="DUF7827"/>
</dbReference>
<gene>
    <name evidence="4" type="ORF">C435_20353</name>
</gene>
<feature type="region of interest" description="Disordered" evidence="1">
    <location>
        <begin position="506"/>
        <end position="529"/>
    </location>
</feature>
<evidence type="ECO:0000259" key="3">
    <source>
        <dbReference type="Pfam" id="PF25162"/>
    </source>
</evidence>
<protein>
    <recommendedName>
        <fullName evidence="3">DUF7827 domain-containing protein</fullName>
    </recommendedName>
</protein>
<keyword evidence="2" id="KW-0472">Membrane</keyword>
<keyword evidence="5" id="KW-1185">Reference proteome</keyword>
<organism evidence="4 5">
    <name type="scientific">Haloarcula marismortui ATCC 33799</name>
    <dbReference type="NCBI Taxonomy" id="662475"/>
    <lineage>
        <taxon>Archaea</taxon>
        <taxon>Methanobacteriati</taxon>
        <taxon>Methanobacteriota</taxon>
        <taxon>Stenosarchaea group</taxon>
        <taxon>Halobacteria</taxon>
        <taxon>Halobacteriales</taxon>
        <taxon>Haloarculaceae</taxon>
        <taxon>Haloarcula</taxon>
    </lineage>
</organism>
<dbReference type="Pfam" id="PF25162">
    <property type="entry name" value="DUF7827"/>
    <property type="match status" value="2"/>
</dbReference>
<dbReference type="Proteomes" id="UP000011687">
    <property type="component" value="Unassembled WGS sequence"/>
</dbReference>
<feature type="domain" description="DUF7827" evidence="3">
    <location>
        <begin position="379"/>
        <end position="482"/>
    </location>
</feature>
<evidence type="ECO:0000256" key="1">
    <source>
        <dbReference type="SAM" id="MobiDB-lite"/>
    </source>
</evidence>